<feature type="domain" description="Cytochrome c" evidence="8">
    <location>
        <begin position="21"/>
        <end position="105"/>
    </location>
</feature>
<evidence type="ECO:0000256" key="1">
    <source>
        <dbReference type="ARBA" id="ARBA00022448"/>
    </source>
</evidence>
<keyword evidence="10" id="KW-1185">Reference proteome</keyword>
<keyword evidence="1" id="KW-0813">Transport</keyword>
<dbReference type="RefSeq" id="WP_171161040.1">
    <property type="nucleotide sequence ID" value="NZ_CP053073.1"/>
</dbReference>
<keyword evidence="2 6" id="KW-0349">Heme</keyword>
<accession>A0A6M4H6H6</accession>
<feature type="binding site" description="covalent" evidence="6">
    <location>
        <position position="39"/>
    </location>
    <ligand>
        <name>heme c</name>
        <dbReference type="ChEBI" id="CHEBI:61717"/>
    </ligand>
</feature>
<name>A0A6M4H6H6_9PROT</name>
<evidence type="ECO:0000313" key="10">
    <source>
        <dbReference type="Proteomes" id="UP000503096"/>
    </source>
</evidence>
<keyword evidence="3 6" id="KW-0479">Metal-binding</keyword>
<gene>
    <name evidence="9" type="ORF">DSM104440_01056</name>
</gene>
<evidence type="ECO:0000256" key="4">
    <source>
        <dbReference type="ARBA" id="ARBA00022982"/>
    </source>
</evidence>
<dbReference type="PRINTS" id="PR00606">
    <property type="entry name" value="CYTCHROMECID"/>
</dbReference>
<dbReference type="InterPro" id="IPR009056">
    <property type="entry name" value="Cyt_c-like_dom"/>
</dbReference>
<keyword evidence="7" id="KW-0732">Signal</keyword>
<evidence type="ECO:0000256" key="3">
    <source>
        <dbReference type="ARBA" id="ARBA00022723"/>
    </source>
</evidence>
<feature type="signal peptide" evidence="7">
    <location>
        <begin position="1"/>
        <end position="25"/>
    </location>
</feature>
<dbReference type="InterPro" id="IPR002324">
    <property type="entry name" value="Cyt_c_ID"/>
</dbReference>
<protein>
    <recommendedName>
        <fullName evidence="8">Cytochrome c domain-containing protein</fullName>
    </recommendedName>
</protein>
<dbReference type="Gene3D" id="1.10.760.10">
    <property type="entry name" value="Cytochrome c-like domain"/>
    <property type="match status" value="1"/>
</dbReference>
<feature type="binding site" description="covalent" evidence="6">
    <location>
        <position position="84"/>
    </location>
    <ligand>
        <name>heme c</name>
        <dbReference type="ChEBI" id="CHEBI:61717"/>
    </ligand>
</feature>
<dbReference type="KEGG" id="upl:DSM104440_01056"/>
<dbReference type="InParanoid" id="A0A6M4H6H6"/>
<evidence type="ECO:0000313" key="9">
    <source>
        <dbReference type="EMBL" id="QJR14263.1"/>
    </source>
</evidence>
<dbReference type="InterPro" id="IPR036909">
    <property type="entry name" value="Cyt_c-like_dom_sf"/>
</dbReference>
<dbReference type="AlphaFoldDB" id="A0A6M4H6H6"/>
<dbReference type="EMBL" id="CP053073">
    <property type="protein sequence ID" value="QJR14263.1"/>
    <property type="molecule type" value="Genomic_DNA"/>
</dbReference>
<dbReference type="GO" id="GO:0009055">
    <property type="term" value="F:electron transfer activity"/>
    <property type="evidence" value="ECO:0007669"/>
    <property type="project" value="InterPro"/>
</dbReference>
<evidence type="ECO:0000256" key="2">
    <source>
        <dbReference type="ARBA" id="ARBA00022617"/>
    </source>
</evidence>
<evidence type="ECO:0000256" key="6">
    <source>
        <dbReference type="PIRSR" id="PIRSR602324-1"/>
    </source>
</evidence>
<feature type="binding site" description="covalent" evidence="6">
    <location>
        <position position="35"/>
    </location>
    <ligand>
        <name>heme c</name>
        <dbReference type="ChEBI" id="CHEBI:61717"/>
    </ligand>
</feature>
<reference evidence="9 10" key="1">
    <citation type="submission" date="2020-04" db="EMBL/GenBank/DDBJ databases">
        <title>Usitatibacter rugosus gen. nov., sp. nov. and Usitatibacter palustris sp. nov., novel members of Usitatibacteraceae fam. nov. within the order Nitrosomonadales isolated from soil.</title>
        <authorList>
            <person name="Huber K.J."/>
            <person name="Neumann-Schaal M."/>
            <person name="Geppert A."/>
            <person name="Luckner M."/>
            <person name="Wanner G."/>
            <person name="Overmann J."/>
        </authorList>
    </citation>
    <scope>NUCLEOTIDE SEQUENCE [LARGE SCALE GENOMIC DNA]</scope>
    <source>
        <strain evidence="9 10">Swamp67</strain>
    </source>
</reference>
<dbReference type="PROSITE" id="PS51007">
    <property type="entry name" value="CYTC"/>
    <property type="match status" value="1"/>
</dbReference>
<organism evidence="9 10">
    <name type="scientific">Usitatibacter palustris</name>
    <dbReference type="NCBI Taxonomy" id="2732487"/>
    <lineage>
        <taxon>Bacteria</taxon>
        <taxon>Pseudomonadati</taxon>
        <taxon>Pseudomonadota</taxon>
        <taxon>Betaproteobacteria</taxon>
        <taxon>Nitrosomonadales</taxon>
        <taxon>Usitatibacteraceae</taxon>
        <taxon>Usitatibacter</taxon>
    </lineage>
</organism>
<evidence type="ECO:0000256" key="5">
    <source>
        <dbReference type="ARBA" id="ARBA00023004"/>
    </source>
</evidence>
<proteinExistence type="predicted"/>
<dbReference type="Pfam" id="PF00034">
    <property type="entry name" value="Cytochrom_C"/>
    <property type="match status" value="1"/>
</dbReference>
<feature type="chain" id="PRO_5027092440" description="Cytochrome c domain-containing protein" evidence="7">
    <location>
        <begin position="26"/>
        <end position="105"/>
    </location>
</feature>
<keyword evidence="4" id="KW-0249">Electron transport</keyword>
<evidence type="ECO:0000256" key="7">
    <source>
        <dbReference type="SAM" id="SignalP"/>
    </source>
</evidence>
<evidence type="ECO:0000259" key="8">
    <source>
        <dbReference type="PROSITE" id="PS51007"/>
    </source>
</evidence>
<sequence length="105" mass="10980">MQQAKHYLVSIAAVAAALVCAPAGADEKLAKDKGCTACHAVGKKLVGPDYAEVAKKYKADKDANAKLVASILKGSTGKWGQIPMPANTKVSEDEAKKLAGWVLTR</sequence>
<dbReference type="Proteomes" id="UP000503096">
    <property type="component" value="Chromosome"/>
</dbReference>
<dbReference type="GO" id="GO:0005506">
    <property type="term" value="F:iron ion binding"/>
    <property type="evidence" value="ECO:0007669"/>
    <property type="project" value="InterPro"/>
</dbReference>
<dbReference type="GO" id="GO:0020037">
    <property type="term" value="F:heme binding"/>
    <property type="evidence" value="ECO:0007669"/>
    <property type="project" value="InterPro"/>
</dbReference>
<keyword evidence="5 6" id="KW-0408">Iron</keyword>
<dbReference type="SUPFAM" id="SSF46626">
    <property type="entry name" value="Cytochrome c"/>
    <property type="match status" value="1"/>
</dbReference>
<comment type="PTM">
    <text evidence="6">Binds 1 heme c group covalently per subunit.</text>
</comment>